<dbReference type="PANTHER" id="PTHR37842:SF2">
    <property type="entry name" value="GYLCOSYL HYDROLASE 115 C-TERMINAL DOMAIN-CONTAINING PROTEIN"/>
    <property type="match status" value="1"/>
</dbReference>
<dbReference type="AlphaFoldDB" id="A0A7Y0ETK8"/>
<dbReference type="Gene3D" id="3.20.20.520">
    <property type="entry name" value="Glycosyl hydrolase family 115"/>
    <property type="match status" value="1"/>
</dbReference>
<dbReference type="GO" id="GO:0005975">
    <property type="term" value="P:carbohydrate metabolic process"/>
    <property type="evidence" value="ECO:0007669"/>
    <property type="project" value="UniProtKB-ARBA"/>
</dbReference>
<dbReference type="EMBL" id="JAAIII010000009">
    <property type="protein sequence ID" value="NMM95111.1"/>
    <property type="molecule type" value="Genomic_DNA"/>
</dbReference>
<dbReference type="Proteomes" id="UP000532194">
    <property type="component" value="Unassembled WGS sequence"/>
</dbReference>
<accession>A0A7Y0ETK8</accession>
<dbReference type="RefSeq" id="WP_169173118.1">
    <property type="nucleotide sequence ID" value="NZ_JAAIII010000009.1"/>
</dbReference>
<dbReference type="PANTHER" id="PTHR37842">
    <property type="match status" value="1"/>
</dbReference>
<evidence type="ECO:0000313" key="2">
    <source>
        <dbReference type="EMBL" id="NMM95111.1"/>
    </source>
</evidence>
<reference evidence="2 3" key="1">
    <citation type="submission" date="2020-02" db="EMBL/GenBank/DDBJ databases">
        <title>Characterization of phylogenetic diversity of novel bifidobacterial species isolated in Czech ZOOs.</title>
        <authorList>
            <person name="Lugli G.A."/>
            <person name="Vera N.B."/>
            <person name="Ventura M."/>
        </authorList>
    </citation>
    <scope>NUCLEOTIDE SEQUENCE [LARGE SCALE GENOMIC DNA]</scope>
    <source>
        <strain evidence="2 3">DSM 109957</strain>
    </source>
</reference>
<keyword evidence="1 2" id="KW-0378">Hydrolase</keyword>
<sequence length="687" mass="77710">MNIVLNHSTTVIVPNDAPASVQYAVEDIQRDLANVFGSCDCGSAANFTAGATIRLKHEELPAERYRVHVADGDLVVEAGDDLGWVYGLYAISRELLGVKDLWFWNDQHIEPIDSITVPDATVLEPKAGGDAVRYKGFFVNDEVLLEDWSVNNDPNLPWRRVFETILRLGGNTVIPGSGQRGESHLAMARAMGLYINQHHATPLGATMFSEAYPGVRARWPEEQERFEALWREAIEAGHDGRTIWTLGFRGQGDSPFWAADPRYDTDESRGQVMSEVIRRQYELVREANPEAPCSVYLYGEAMDLYRKGLLHFPDDVIKIWSDNGFGRMVSRRQGNWNPRIDAMPSAADSGRNGIYYHASFYDLQAANHITPLCVDPRHIVDELQSVLNNGGNDLWIINSSNVKPHAFMLDLIARMWRDGQVDVDAFEREYAAAYYGDAAVDTCVAGIEGYRKESIAYGPAWDDRAGEQFLNHVPRMLAVQFMRDRAAADSELRWMCEAGHIEATSLADQVRYYASLVEPAAERYRRLSCQLEASTAALEADHPRAARLLRDSILLHITVYRHCSAGAASLCRALLAGFEGDWQHAFYYAGLARESFLAANAAMRSREHGKWRNFWRNDCLTDVKQTAMVCEALMGQLRAIGDGPHYYQWKRDFLYPEWEKDVMVIMNMENHESDQEIFEAMKTAWQE</sequence>
<dbReference type="GO" id="GO:0016787">
    <property type="term" value="F:hydrolase activity"/>
    <property type="evidence" value="ECO:0007669"/>
    <property type="project" value="UniProtKB-KW"/>
</dbReference>
<dbReference type="SUPFAM" id="SSF55545">
    <property type="entry name" value="beta-N-acetylhexosaminidase-like domain"/>
    <property type="match status" value="1"/>
</dbReference>
<gene>
    <name evidence="2" type="ORF">G1C95_2299</name>
</gene>
<dbReference type="Pfam" id="PF15979">
    <property type="entry name" value="Glyco_hydro_115"/>
    <property type="match status" value="1"/>
</dbReference>
<evidence type="ECO:0000313" key="3">
    <source>
        <dbReference type="Proteomes" id="UP000532194"/>
    </source>
</evidence>
<organism evidence="2 3">
    <name type="scientific">Bifidobacterium oedipodis</name>
    <dbReference type="NCBI Taxonomy" id="2675322"/>
    <lineage>
        <taxon>Bacteria</taxon>
        <taxon>Bacillati</taxon>
        <taxon>Actinomycetota</taxon>
        <taxon>Actinomycetes</taxon>
        <taxon>Bifidobacteriales</taxon>
        <taxon>Bifidobacteriaceae</taxon>
        <taxon>Bifidobacterium</taxon>
    </lineage>
</organism>
<comment type="caution">
    <text evidence="2">The sequence shown here is derived from an EMBL/GenBank/DDBJ whole genome shotgun (WGS) entry which is preliminary data.</text>
</comment>
<dbReference type="InterPro" id="IPR042301">
    <property type="entry name" value="GH115_sf"/>
</dbReference>
<evidence type="ECO:0000256" key="1">
    <source>
        <dbReference type="ARBA" id="ARBA00022801"/>
    </source>
</evidence>
<protein>
    <submittedName>
        <fullName evidence="2">Glycosyl hydrolase family</fullName>
    </submittedName>
</protein>
<proteinExistence type="predicted"/>
<dbReference type="InterPro" id="IPR031924">
    <property type="entry name" value="GH115"/>
</dbReference>
<dbReference type="Gene3D" id="3.30.379.10">
    <property type="entry name" value="Chitobiase/beta-hexosaminidase domain 2-like"/>
    <property type="match status" value="1"/>
</dbReference>
<dbReference type="InterPro" id="IPR029018">
    <property type="entry name" value="Hex-like_dom2"/>
</dbReference>
<name>A0A7Y0ETK8_9BIFI</name>
<keyword evidence="3" id="KW-1185">Reference proteome</keyword>